<proteinExistence type="predicted"/>
<dbReference type="AlphaFoldDB" id="A0A0B2Q1A3"/>
<dbReference type="InterPro" id="IPR025724">
    <property type="entry name" value="GAG-pre-integrase_dom"/>
</dbReference>
<evidence type="ECO:0000259" key="1">
    <source>
        <dbReference type="Pfam" id="PF13976"/>
    </source>
</evidence>
<feature type="non-terminal residue" evidence="4">
    <location>
        <position position="453"/>
    </location>
</feature>
<organism evidence="4">
    <name type="scientific">Glycine soja</name>
    <name type="common">Wild soybean</name>
    <dbReference type="NCBI Taxonomy" id="3848"/>
    <lineage>
        <taxon>Eukaryota</taxon>
        <taxon>Viridiplantae</taxon>
        <taxon>Streptophyta</taxon>
        <taxon>Embryophyta</taxon>
        <taxon>Tracheophyta</taxon>
        <taxon>Spermatophyta</taxon>
        <taxon>Magnoliopsida</taxon>
        <taxon>eudicotyledons</taxon>
        <taxon>Gunneridae</taxon>
        <taxon>Pentapetalae</taxon>
        <taxon>rosids</taxon>
        <taxon>fabids</taxon>
        <taxon>Fabales</taxon>
        <taxon>Fabaceae</taxon>
        <taxon>Papilionoideae</taxon>
        <taxon>50 kb inversion clade</taxon>
        <taxon>NPAAA clade</taxon>
        <taxon>indigoferoid/millettioid clade</taxon>
        <taxon>Phaseoleae</taxon>
        <taxon>Glycine</taxon>
        <taxon>Glycine subgen. Soja</taxon>
    </lineage>
</organism>
<protein>
    <submittedName>
        <fullName evidence="4">Copia protein</fullName>
    </submittedName>
</protein>
<dbReference type="PANTHER" id="PTHR37610">
    <property type="entry name" value="CCHC-TYPE DOMAIN-CONTAINING PROTEIN"/>
    <property type="match status" value="1"/>
</dbReference>
<dbReference type="PANTHER" id="PTHR37610:SF55">
    <property type="entry name" value="RETROTRANSPOSON COPIA-LIKE N-TERMINAL DOMAIN-CONTAINING PROTEIN"/>
    <property type="match status" value="1"/>
</dbReference>
<reference evidence="4" key="1">
    <citation type="submission" date="2014-07" db="EMBL/GenBank/DDBJ databases">
        <title>Identification of a novel salt tolerance gene in wild soybean by whole-genome sequencing.</title>
        <authorList>
            <person name="Lam H.-M."/>
            <person name="Qi X."/>
            <person name="Li M.-W."/>
            <person name="Liu X."/>
            <person name="Xie M."/>
            <person name="Ni M."/>
            <person name="Xu X."/>
        </authorList>
    </citation>
    <scope>NUCLEOTIDE SEQUENCE [LARGE SCALE GENOMIC DNA]</scope>
    <source>
        <tissue evidence="4">Root</tissue>
    </source>
</reference>
<name>A0A0B2Q1A3_GLYSO</name>
<dbReference type="InterPro" id="IPR054722">
    <property type="entry name" value="PolX-like_BBD"/>
</dbReference>
<dbReference type="Pfam" id="PF13976">
    <property type="entry name" value="gag_pre-integrs"/>
    <property type="match status" value="1"/>
</dbReference>
<evidence type="ECO:0000259" key="3">
    <source>
        <dbReference type="Pfam" id="PF22936"/>
    </source>
</evidence>
<feature type="domain" description="GAG-pre-integrase" evidence="1">
    <location>
        <begin position="389"/>
        <end position="436"/>
    </location>
</feature>
<dbReference type="InterPro" id="IPR029472">
    <property type="entry name" value="Copia-like_N"/>
</dbReference>
<dbReference type="EMBL" id="KN662283">
    <property type="protein sequence ID" value="KHN13749.1"/>
    <property type="molecule type" value="Genomic_DNA"/>
</dbReference>
<dbReference type="Proteomes" id="UP000053555">
    <property type="component" value="Unassembled WGS sequence"/>
</dbReference>
<feature type="non-terminal residue" evidence="4">
    <location>
        <position position="1"/>
    </location>
</feature>
<sequence length="453" mass="51337">ESYLYLHPSESPAIALVSPVLDATNYHSWSRSMITALSAKNKVEFVDGSAPEPLKTDRMYGAWRRCNNMVVSWIVHSVATSIRQSILWMDKAEEIWRDLKSRYSQGDLLRISDLQQEASTMKQGALSVTEYFTRLRVIWDEIENFRPNPTCFCNIRCSCSALAIIAQRKLEDRAMQFLHGLNEQYGNIRSHVLLMDPLPAISKIFSYVVQQERQLLGNVSSNLNLEPRDISINTAKVVCDFCGRTGHLENVCYKKHGMPLNYDGKSRNNNVRYGKTCTHYASNPGISPSLRTQTSTSWILDSGATDHVTCSLSNLHSFNRINPIMVKILNGQHVCATHSGVVHLSTFITLLDVLYIPIFAFNLISISKLVSSTNCTLIFSSTSSTLQDTSNRVKIDLWHFRMGHPSSERLQCMQSYYPILQNDKSFTCNTCHYAKHRKLPFPSSNSYALHGFD</sequence>
<feature type="domain" description="Retrotransposon Copia-like N-terminal" evidence="2">
    <location>
        <begin position="7"/>
        <end position="53"/>
    </location>
</feature>
<dbReference type="Pfam" id="PF22936">
    <property type="entry name" value="Pol_BBD"/>
    <property type="match status" value="1"/>
</dbReference>
<accession>A0A0B2Q1A3</accession>
<evidence type="ECO:0000313" key="4">
    <source>
        <dbReference type="EMBL" id="KHN13749.1"/>
    </source>
</evidence>
<gene>
    <name evidence="4" type="ORF">glysoja_044338</name>
</gene>
<dbReference type="Pfam" id="PF14244">
    <property type="entry name" value="Retrotran_gag_3"/>
    <property type="match status" value="1"/>
</dbReference>
<feature type="domain" description="Retrovirus-related Pol polyprotein from transposon TNT 1-94-like beta-barrel" evidence="3">
    <location>
        <begin position="298"/>
        <end position="371"/>
    </location>
</feature>
<evidence type="ECO:0000259" key="2">
    <source>
        <dbReference type="Pfam" id="PF14244"/>
    </source>
</evidence>